<name>A0A7X4YX25_9BACL</name>
<dbReference type="InterPro" id="IPR029044">
    <property type="entry name" value="Nucleotide-diphossugar_trans"/>
</dbReference>
<dbReference type="OrthoDB" id="396512at2"/>
<dbReference type="Pfam" id="PF00535">
    <property type="entry name" value="Glycos_transf_2"/>
    <property type="match status" value="1"/>
</dbReference>
<evidence type="ECO:0000259" key="2">
    <source>
        <dbReference type="Pfam" id="PF00535"/>
    </source>
</evidence>
<dbReference type="EMBL" id="JAAAMU010000027">
    <property type="protein sequence ID" value="NBC73146.1"/>
    <property type="molecule type" value="Genomic_DNA"/>
</dbReference>
<evidence type="ECO:0000256" key="1">
    <source>
        <dbReference type="ARBA" id="ARBA00006739"/>
    </source>
</evidence>
<dbReference type="AlphaFoldDB" id="A0A7X4YX25"/>
<protein>
    <submittedName>
        <fullName evidence="3">Glycosyltransferase</fullName>
    </submittedName>
</protein>
<accession>A0A7X4YX25</accession>
<keyword evidence="3" id="KW-0808">Transferase</keyword>
<evidence type="ECO:0000313" key="3">
    <source>
        <dbReference type="EMBL" id="NBC73146.1"/>
    </source>
</evidence>
<keyword evidence="4" id="KW-1185">Reference proteome</keyword>
<dbReference type="PANTHER" id="PTHR22916">
    <property type="entry name" value="GLYCOSYLTRANSFERASE"/>
    <property type="match status" value="1"/>
</dbReference>
<dbReference type="SUPFAM" id="SSF53448">
    <property type="entry name" value="Nucleotide-diphospho-sugar transferases"/>
    <property type="match status" value="1"/>
</dbReference>
<dbReference type="PANTHER" id="PTHR22916:SF3">
    <property type="entry name" value="UDP-GLCNAC:BETAGAL BETA-1,3-N-ACETYLGLUCOSAMINYLTRANSFERASE-LIKE PROTEIN 1"/>
    <property type="match status" value="1"/>
</dbReference>
<dbReference type="GO" id="GO:0016758">
    <property type="term" value="F:hexosyltransferase activity"/>
    <property type="evidence" value="ECO:0007669"/>
    <property type="project" value="UniProtKB-ARBA"/>
</dbReference>
<sequence length="406" mass="45165">MGAKVSLVVACYNKALYLGETLRSIMNQVWDNIEVVLVNDGSTDETVQVLHKWRPRLLDRGYDVVIISQPNSGVAAALKNGLVQSRGQYVCFPDADDELDSEYVSLMINAIEADKGVNFAVCGLAERSVANGTPMPINFADKITPNTTIEEVLLQRVHSSICVYLVKREYAERCGLTSMVTEDATSQEPQMTTLLYAGGGKLVQVEKCLYIYNTFASNLAGGRGEQNVSEHYRNRLNLYKRTIAQLSRSPFEKERLMELAAIGCRYMAVSIEGDGENEIFLRSLTNRMLRIEPNHLHLTGRIIAYGALGRVARSLLPLMKGTPLQPDMLWDAAADASSKDCNGSVVVKPDETQVERGYILICFPKSHVVFEEATKLAASKGAKVLSWNDVIDYLSNWYYPVRNVVY</sequence>
<reference evidence="3 4" key="1">
    <citation type="submission" date="2020-01" db="EMBL/GenBank/DDBJ databases">
        <title>Paenibacillus soybeanensis sp. nov. isolated from the nodules of soybean (Glycine max(L.) Merr).</title>
        <authorList>
            <person name="Wang H."/>
        </authorList>
    </citation>
    <scope>NUCLEOTIDE SEQUENCE [LARGE SCALE GENOMIC DNA]</scope>
    <source>
        <strain evidence="3 4">DSM 23054</strain>
    </source>
</reference>
<dbReference type="CDD" id="cd00761">
    <property type="entry name" value="Glyco_tranf_GTA_type"/>
    <property type="match status" value="1"/>
</dbReference>
<dbReference type="InterPro" id="IPR001173">
    <property type="entry name" value="Glyco_trans_2-like"/>
</dbReference>
<organism evidence="3 4">
    <name type="scientific">Paenibacillus sacheonensis</name>
    <dbReference type="NCBI Taxonomy" id="742054"/>
    <lineage>
        <taxon>Bacteria</taxon>
        <taxon>Bacillati</taxon>
        <taxon>Bacillota</taxon>
        <taxon>Bacilli</taxon>
        <taxon>Bacillales</taxon>
        <taxon>Paenibacillaceae</taxon>
        <taxon>Paenibacillus</taxon>
    </lineage>
</organism>
<dbReference type="RefSeq" id="WP_161704844.1">
    <property type="nucleotide sequence ID" value="NZ_JAAAMU010000027.1"/>
</dbReference>
<comment type="similarity">
    <text evidence="1">Belongs to the glycosyltransferase 2 family.</text>
</comment>
<gene>
    <name evidence="3" type="ORF">GT003_29650</name>
</gene>
<dbReference type="Proteomes" id="UP000558113">
    <property type="component" value="Unassembled WGS sequence"/>
</dbReference>
<feature type="domain" description="Glycosyltransferase 2-like" evidence="2">
    <location>
        <begin position="6"/>
        <end position="121"/>
    </location>
</feature>
<comment type="caution">
    <text evidence="3">The sequence shown here is derived from an EMBL/GenBank/DDBJ whole genome shotgun (WGS) entry which is preliminary data.</text>
</comment>
<proteinExistence type="inferred from homology"/>
<dbReference type="Gene3D" id="3.90.550.10">
    <property type="entry name" value="Spore Coat Polysaccharide Biosynthesis Protein SpsA, Chain A"/>
    <property type="match status" value="1"/>
</dbReference>
<evidence type="ECO:0000313" key="4">
    <source>
        <dbReference type="Proteomes" id="UP000558113"/>
    </source>
</evidence>